<evidence type="ECO:0000256" key="7">
    <source>
        <dbReference type="ARBA" id="ARBA00023237"/>
    </source>
</evidence>
<organism evidence="9 10">
    <name type="scientific">Aerophobetes bacterium</name>
    <dbReference type="NCBI Taxonomy" id="2030807"/>
    <lineage>
        <taxon>Bacteria</taxon>
        <taxon>Candidatus Aerophobota</taxon>
    </lineage>
</organism>
<accession>A0A662DDE3</accession>
<dbReference type="InterPro" id="IPR003423">
    <property type="entry name" value="OMP_efflux"/>
</dbReference>
<evidence type="ECO:0000256" key="3">
    <source>
        <dbReference type="ARBA" id="ARBA00022448"/>
    </source>
</evidence>
<dbReference type="PIRSF" id="PIRSF001892">
    <property type="entry name" value="CyaE"/>
    <property type="match status" value="1"/>
</dbReference>
<dbReference type="Gene3D" id="1.20.1600.10">
    <property type="entry name" value="Outer membrane efflux proteins (OEP)"/>
    <property type="match status" value="1"/>
</dbReference>
<keyword evidence="3" id="KW-0813">Transport</keyword>
<comment type="subcellular location">
    <subcellularLocation>
        <location evidence="1">Cell outer membrane</location>
    </subcellularLocation>
</comment>
<keyword evidence="7" id="KW-0998">Cell outer membrane</keyword>
<dbReference type="PANTHER" id="PTHR30026">
    <property type="entry name" value="OUTER MEMBRANE PROTEIN TOLC"/>
    <property type="match status" value="1"/>
</dbReference>
<protein>
    <recommendedName>
        <fullName evidence="11">TolC family protein</fullName>
    </recommendedName>
</protein>
<evidence type="ECO:0000256" key="5">
    <source>
        <dbReference type="ARBA" id="ARBA00022692"/>
    </source>
</evidence>
<reference evidence="9 10" key="1">
    <citation type="submission" date="2018-06" db="EMBL/GenBank/DDBJ databases">
        <title>Extensive metabolic versatility and redundancy in microbially diverse, dynamic hydrothermal sediments.</title>
        <authorList>
            <person name="Dombrowski N."/>
            <person name="Teske A."/>
            <person name="Baker B.J."/>
        </authorList>
    </citation>
    <scope>NUCLEOTIDE SEQUENCE [LARGE SCALE GENOMIC DNA]</scope>
    <source>
        <strain evidence="9">B3_G15</strain>
    </source>
</reference>
<gene>
    <name evidence="9" type="ORF">DRJ04_06385</name>
</gene>
<dbReference type="InterPro" id="IPR028351">
    <property type="entry name" value="CyaE"/>
</dbReference>
<dbReference type="EMBL" id="QMQA01000172">
    <property type="protein sequence ID" value="RLE12341.1"/>
    <property type="molecule type" value="Genomic_DNA"/>
</dbReference>
<dbReference type="PANTHER" id="PTHR30026:SF20">
    <property type="entry name" value="OUTER MEMBRANE PROTEIN TOLC"/>
    <property type="match status" value="1"/>
</dbReference>
<dbReference type="GO" id="GO:0015562">
    <property type="term" value="F:efflux transmembrane transporter activity"/>
    <property type="evidence" value="ECO:0007669"/>
    <property type="project" value="InterPro"/>
</dbReference>
<dbReference type="Pfam" id="PF02321">
    <property type="entry name" value="OEP"/>
    <property type="match status" value="2"/>
</dbReference>
<dbReference type="InterPro" id="IPR051906">
    <property type="entry name" value="TolC-like"/>
</dbReference>
<dbReference type="GO" id="GO:0009279">
    <property type="term" value="C:cell outer membrane"/>
    <property type="evidence" value="ECO:0007669"/>
    <property type="project" value="UniProtKB-SubCell"/>
</dbReference>
<evidence type="ECO:0000256" key="8">
    <source>
        <dbReference type="SAM" id="Coils"/>
    </source>
</evidence>
<keyword evidence="6" id="KW-0472">Membrane</keyword>
<sequence>MKVKYLLWLIILSLFFFFPTFSRAITLEEAIDIALKNNSRVLLAREKVKEAEQKVKEVVAGYLPSLSLSGTYTHLGEVPSMSILGMEVPMGEQDTTSFVFTLTQPLYTSGQLSLANKQARLSFTIAKKELNQVQNEIVYQAKESFYSALLAMENLETAEKALNQAKAHLEVVESFYRSGRVSRFDLLRAKVEVANLRPEVIRARNNLNLAKERLAGILSLPSLSLEIEGKLEFKPLIITLDEAIKTAFAARNDLKSLEIQKDIAEVSLQIARVKNYPSLSFVGNYEFTYPGEEDEWDRSWNINLVLSFPFFDSGKNKALVEQAKSRLRQLELSISQLKDAIELEVKKAFWDMQTAKEVFFAQKKNVEQAEEALSIAEGRYKSGTITQIEVLDASLALTQARLACSRALYEYNLATAALIKAMGKIEG</sequence>
<dbReference type="AlphaFoldDB" id="A0A662DDE3"/>
<evidence type="ECO:0000256" key="6">
    <source>
        <dbReference type="ARBA" id="ARBA00023136"/>
    </source>
</evidence>
<dbReference type="Proteomes" id="UP000280417">
    <property type="component" value="Unassembled WGS sequence"/>
</dbReference>
<keyword evidence="8" id="KW-0175">Coiled coil</keyword>
<dbReference type="SUPFAM" id="SSF56954">
    <property type="entry name" value="Outer membrane efflux proteins (OEP)"/>
    <property type="match status" value="1"/>
</dbReference>
<dbReference type="GO" id="GO:0015288">
    <property type="term" value="F:porin activity"/>
    <property type="evidence" value="ECO:0007669"/>
    <property type="project" value="TreeGrafter"/>
</dbReference>
<proteinExistence type="inferred from homology"/>
<keyword evidence="5" id="KW-0812">Transmembrane</keyword>
<comment type="similarity">
    <text evidence="2">Belongs to the outer membrane factor (OMF) (TC 1.B.17) family.</text>
</comment>
<feature type="coiled-coil region" evidence="8">
    <location>
        <begin position="116"/>
        <end position="172"/>
    </location>
</feature>
<evidence type="ECO:0000313" key="10">
    <source>
        <dbReference type="Proteomes" id="UP000280417"/>
    </source>
</evidence>
<name>A0A662DDE3_UNCAE</name>
<evidence type="ECO:0000313" key="9">
    <source>
        <dbReference type="EMBL" id="RLE12341.1"/>
    </source>
</evidence>
<keyword evidence="4" id="KW-1134">Transmembrane beta strand</keyword>
<comment type="caution">
    <text evidence="9">The sequence shown here is derived from an EMBL/GenBank/DDBJ whole genome shotgun (WGS) entry which is preliminary data.</text>
</comment>
<feature type="coiled-coil region" evidence="8">
    <location>
        <begin position="320"/>
        <end position="347"/>
    </location>
</feature>
<evidence type="ECO:0000256" key="1">
    <source>
        <dbReference type="ARBA" id="ARBA00004442"/>
    </source>
</evidence>
<evidence type="ECO:0000256" key="4">
    <source>
        <dbReference type="ARBA" id="ARBA00022452"/>
    </source>
</evidence>
<dbReference type="GO" id="GO:1990281">
    <property type="term" value="C:efflux pump complex"/>
    <property type="evidence" value="ECO:0007669"/>
    <property type="project" value="TreeGrafter"/>
</dbReference>
<evidence type="ECO:0008006" key="11">
    <source>
        <dbReference type="Google" id="ProtNLM"/>
    </source>
</evidence>
<evidence type="ECO:0000256" key="2">
    <source>
        <dbReference type="ARBA" id="ARBA00007613"/>
    </source>
</evidence>